<evidence type="ECO:0000313" key="1">
    <source>
        <dbReference type="EMBL" id="KAF6495734.1"/>
    </source>
</evidence>
<keyword evidence="2" id="KW-1185">Reference proteome</keyword>
<dbReference type="Proteomes" id="UP000593571">
    <property type="component" value="Unassembled WGS sequence"/>
</dbReference>
<proteinExistence type="predicted"/>
<dbReference type="EMBL" id="JACASE010000002">
    <property type="protein sequence ID" value="KAF6495734.1"/>
    <property type="molecule type" value="Genomic_DNA"/>
</dbReference>
<protein>
    <submittedName>
        <fullName evidence="1">Uncharacterized protein</fullName>
    </submittedName>
</protein>
<dbReference type="AlphaFoldDB" id="A0A7J8JFS8"/>
<name>A0A7J8JFS8_ROUAE</name>
<comment type="caution">
    <text evidence="1">The sequence shown here is derived from an EMBL/GenBank/DDBJ whole genome shotgun (WGS) entry which is preliminary data.</text>
</comment>
<organism evidence="1 2">
    <name type="scientific">Rousettus aegyptiacus</name>
    <name type="common">Egyptian fruit bat</name>
    <name type="synonym">Pteropus aegyptiacus</name>
    <dbReference type="NCBI Taxonomy" id="9407"/>
    <lineage>
        <taxon>Eukaryota</taxon>
        <taxon>Metazoa</taxon>
        <taxon>Chordata</taxon>
        <taxon>Craniata</taxon>
        <taxon>Vertebrata</taxon>
        <taxon>Euteleostomi</taxon>
        <taxon>Mammalia</taxon>
        <taxon>Eutheria</taxon>
        <taxon>Laurasiatheria</taxon>
        <taxon>Chiroptera</taxon>
        <taxon>Yinpterochiroptera</taxon>
        <taxon>Pteropodoidea</taxon>
        <taxon>Pteropodidae</taxon>
        <taxon>Rousettinae</taxon>
        <taxon>Rousettus</taxon>
    </lineage>
</organism>
<reference evidence="1 2" key="1">
    <citation type="journal article" date="2020" name="Nature">
        <title>Six reference-quality genomes reveal evolution of bat adaptations.</title>
        <authorList>
            <person name="Jebb D."/>
            <person name="Huang Z."/>
            <person name="Pippel M."/>
            <person name="Hughes G.M."/>
            <person name="Lavrichenko K."/>
            <person name="Devanna P."/>
            <person name="Winkler S."/>
            <person name="Jermiin L.S."/>
            <person name="Skirmuntt E.C."/>
            <person name="Katzourakis A."/>
            <person name="Burkitt-Gray L."/>
            <person name="Ray D.A."/>
            <person name="Sullivan K.A.M."/>
            <person name="Roscito J.G."/>
            <person name="Kirilenko B.M."/>
            <person name="Davalos L.M."/>
            <person name="Corthals A.P."/>
            <person name="Power M.L."/>
            <person name="Jones G."/>
            <person name="Ransome R.D."/>
            <person name="Dechmann D.K.N."/>
            <person name="Locatelli A.G."/>
            <person name="Puechmaille S.J."/>
            <person name="Fedrigo O."/>
            <person name="Jarvis E.D."/>
            <person name="Hiller M."/>
            <person name="Vernes S.C."/>
            <person name="Myers E.W."/>
            <person name="Teeling E.C."/>
        </authorList>
    </citation>
    <scope>NUCLEOTIDE SEQUENCE [LARGE SCALE GENOMIC DNA]</scope>
    <source>
        <strain evidence="1">MRouAeg1</strain>
        <tissue evidence="1">Muscle</tissue>
    </source>
</reference>
<sequence>MRSSPFEQKQSCTVEGGGRFRTKVWDCVVSPTSASRDELISQNDTLPVQPGPSSSEYWVALDILCSVASGNSPFLMPVKITCYIPLRPPVQELSVANLRSIDARFSFLIRPVCSRIADKTNTCFLMLLELVAR</sequence>
<gene>
    <name evidence="1" type="ORF">HJG63_010127</name>
</gene>
<evidence type="ECO:0000313" key="2">
    <source>
        <dbReference type="Proteomes" id="UP000593571"/>
    </source>
</evidence>
<accession>A0A7J8JFS8</accession>